<protein>
    <recommendedName>
        <fullName evidence="5">Elongation factor P</fullName>
    </recommendedName>
</protein>
<evidence type="ECO:0000259" key="2">
    <source>
        <dbReference type="SMART" id="SM00841"/>
    </source>
</evidence>
<comment type="similarity">
    <text evidence="1">Belongs to the elongation factor P family.</text>
</comment>
<dbReference type="InterPro" id="IPR013185">
    <property type="entry name" value="Transl_elong_KOW-like"/>
</dbReference>
<evidence type="ECO:0000259" key="3">
    <source>
        <dbReference type="SMART" id="SM01185"/>
    </source>
</evidence>
<dbReference type="InterPro" id="IPR008991">
    <property type="entry name" value="Translation_prot_SH3-like_sf"/>
</dbReference>
<dbReference type="CDD" id="cd04470">
    <property type="entry name" value="S1_EF-P_repeat_1"/>
    <property type="match status" value="1"/>
</dbReference>
<dbReference type="FunFam" id="2.40.50.140:FF:000004">
    <property type="entry name" value="Elongation factor P"/>
    <property type="match status" value="1"/>
</dbReference>
<dbReference type="SMART" id="SM00841">
    <property type="entry name" value="Elong-fact-P_C"/>
    <property type="match status" value="1"/>
</dbReference>
<name>A0A7S4FA97_CHRCT</name>
<dbReference type="EMBL" id="HBIZ01055022">
    <property type="protein sequence ID" value="CAE0782535.1"/>
    <property type="molecule type" value="Transcribed_RNA"/>
</dbReference>
<dbReference type="SUPFAM" id="SSF50104">
    <property type="entry name" value="Translation proteins SH3-like domain"/>
    <property type="match status" value="1"/>
</dbReference>
<feature type="domain" description="Elongation factor P C-terminal" evidence="2">
    <location>
        <begin position="229"/>
        <end position="282"/>
    </location>
</feature>
<proteinExistence type="inferred from homology"/>
<organism evidence="4">
    <name type="scientific">Chrysotila carterae</name>
    <name type="common">Marine alga</name>
    <name type="synonym">Syracosphaera carterae</name>
    <dbReference type="NCBI Taxonomy" id="13221"/>
    <lineage>
        <taxon>Eukaryota</taxon>
        <taxon>Haptista</taxon>
        <taxon>Haptophyta</taxon>
        <taxon>Prymnesiophyceae</taxon>
        <taxon>Isochrysidales</taxon>
        <taxon>Isochrysidaceae</taxon>
        <taxon>Chrysotila</taxon>
    </lineage>
</organism>
<feature type="domain" description="Translation elongation factor P/YeiP central" evidence="3">
    <location>
        <begin position="167"/>
        <end position="221"/>
    </location>
</feature>
<dbReference type="Gene3D" id="2.30.30.30">
    <property type="match status" value="1"/>
</dbReference>
<dbReference type="SUPFAM" id="SSF50249">
    <property type="entry name" value="Nucleic acid-binding proteins"/>
    <property type="match status" value="2"/>
</dbReference>
<dbReference type="InterPro" id="IPR012340">
    <property type="entry name" value="NA-bd_OB-fold"/>
</dbReference>
<evidence type="ECO:0000313" key="4">
    <source>
        <dbReference type="EMBL" id="CAE0782535.1"/>
    </source>
</evidence>
<dbReference type="InterPro" id="IPR014722">
    <property type="entry name" value="Rib_uL2_dom2"/>
</dbReference>
<reference evidence="4" key="1">
    <citation type="submission" date="2021-01" db="EMBL/GenBank/DDBJ databases">
        <authorList>
            <person name="Corre E."/>
            <person name="Pelletier E."/>
            <person name="Niang G."/>
            <person name="Scheremetjew M."/>
            <person name="Finn R."/>
            <person name="Kale V."/>
            <person name="Holt S."/>
            <person name="Cochrane G."/>
            <person name="Meng A."/>
            <person name="Brown T."/>
            <person name="Cohen L."/>
        </authorList>
    </citation>
    <scope>NUCLEOTIDE SEQUENCE</scope>
    <source>
        <strain evidence="4">CCMP645</strain>
    </source>
</reference>
<dbReference type="InterPro" id="IPR015365">
    <property type="entry name" value="Elong-fact-P_C"/>
</dbReference>
<dbReference type="GO" id="GO:0003746">
    <property type="term" value="F:translation elongation factor activity"/>
    <property type="evidence" value="ECO:0007669"/>
    <property type="project" value="InterPro"/>
</dbReference>
<dbReference type="GO" id="GO:0043043">
    <property type="term" value="P:peptide biosynthetic process"/>
    <property type="evidence" value="ECO:0007669"/>
    <property type="project" value="InterPro"/>
</dbReference>
<dbReference type="PROSITE" id="PS01275">
    <property type="entry name" value="EFP"/>
    <property type="match status" value="1"/>
</dbReference>
<dbReference type="InterPro" id="IPR020599">
    <property type="entry name" value="Transl_elong_fac_P/YeiP"/>
</dbReference>
<dbReference type="PANTHER" id="PTHR30053">
    <property type="entry name" value="ELONGATION FACTOR P"/>
    <property type="match status" value="1"/>
</dbReference>
<dbReference type="GO" id="GO:0005829">
    <property type="term" value="C:cytosol"/>
    <property type="evidence" value="ECO:0007669"/>
    <property type="project" value="UniProtKB-ARBA"/>
</dbReference>
<dbReference type="SMART" id="SM01185">
    <property type="entry name" value="EFP"/>
    <property type="match status" value="1"/>
</dbReference>
<dbReference type="AlphaFoldDB" id="A0A7S4FA97"/>
<gene>
    <name evidence="4" type="ORF">PCAR00345_LOCUS35237</name>
</gene>
<dbReference type="Pfam" id="PF01132">
    <property type="entry name" value="EFP"/>
    <property type="match status" value="1"/>
</dbReference>
<dbReference type="Pfam" id="PF08207">
    <property type="entry name" value="EFP_N"/>
    <property type="match status" value="1"/>
</dbReference>
<sequence>MAALATLRPVPAASATRYQASFWRTSAFERAGLLSYGPPRSLTSRTVSSASLALRGGWAPMLHSRSSALLPCLARASKTPSPFEMWLQSRGAKVVANNLKPGMMIAASEIKCGDAKSVLKLTECNHVKPGKGGAFVKSKLLDIQTGIKHQHSFRSDEKVELFEFDSGDTYQFLYESNSILYLMNMDTFEEMEVPARFAGDGLKWLQEGMDVRVFMSGGQPFSVQVPPKATYEIAETEPPRPGIEAGSKPAKLTNGTSIKVPHFVAVGDKVLVNTDEGHYMNRAQPERAPE</sequence>
<dbReference type="InterPro" id="IPR001059">
    <property type="entry name" value="Transl_elong_P/YeiP_cen"/>
</dbReference>
<dbReference type="Pfam" id="PF09285">
    <property type="entry name" value="Elong-fact-P_C"/>
    <property type="match status" value="1"/>
</dbReference>
<dbReference type="InterPro" id="IPR013852">
    <property type="entry name" value="Transl_elong_P/YeiP_CS"/>
</dbReference>
<evidence type="ECO:0008006" key="5">
    <source>
        <dbReference type="Google" id="ProtNLM"/>
    </source>
</evidence>
<evidence type="ECO:0000256" key="1">
    <source>
        <dbReference type="ARBA" id="ARBA00009479"/>
    </source>
</evidence>
<accession>A0A7S4FA97</accession>
<dbReference type="Gene3D" id="2.40.50.140">
    <property type="entry name" value="Nucleic acid-binding proteins"/>
    <property type="match status" value="2"/>
</dbReference>
<dbReference type="PANTHER" id="PTHR30053:SF14">
    <property type="entry name" value="TRANSLATION ELONGATION FACTOR KOW-LIKE DOMAIN-CONTAINING PROTEIN"/>
    <property type="match status" value="1"/>
</dbReference>